<dbReference type="Gene3D" id="3.30.420.10">
    <property type="entry name" value="Ribonuclease H-like superfamily/Ribonuclease H"/>
    <property type="match status" value="1"/>
</dbReference>
<keyword evidence="2" id="KW-1185">Reference proteome</keyword>
<evidence type="ECO:0008006" key="3">
    <source>
        <dbReference type="Google" id="ProtNLM"/>
    </source>
</evidence>
<name>A0AAY5KAJ7_ESOLU</name>
<organism evidence="1 2">
    <name type="scientific">Esox lucius</name>
    <name type="common">Northern pike</name>
    <dbReference type="NCBI Taxonomy" id="8010"/>
    <lineage>
        <taxon>Eukaryota</taxon>
        <taxon>Metazoa</taxon>
        <taxon>Chordata</taxon>
        <taxon>Craniata</taxon>
        <taxon>Vertebrata</taxon>
        <taxon>Euteleostomi</taxon>
        <taxon>Actinopterygii</taxon>
        <taxon>Neopterygii</taxon>
        <taxon>Teleostei</taxon>
        <taxon>Protacanthopterygii</taxon>
        <taxon>Esociformes</taxon>
        <taxon>Esocidae</taxon>
        <taxon>Esox</taxon>
    </lineage>
</organism>
<dbReference type="Ensembl" id="ENSELUT00000108648.1">
    <property type="protein sequence ID" value="ENSELUP00000085270.1"/>
    <property type="gene ID" value="ENSELUG00000041029.1"/>
</dbReference>
<reference evidence="1" key="2">
    <citation type="submission" date="2025-08" db="UniProtKB">
        <authorList>
            <consortium name="Ensembl"/>
        </authorList>
    </citation>
    <scope>IDENTIFICATION</scope>
</reference>
<dbReference type="AlphaFoldDB" id="A0AAY5KAJ7"/>
<evidence type="ECO:0000313" key="2">
    <source>
        <dbReference type="Proteomes" id="UP000265140"/>
    </source>
</evidence>
<accession>A0AAY5KAJ7</accession>
<sequence>MVSKYSVVLEQNLNQSAYDLGLIITFHHNNNLKHIATTMLEWLQDKHVNVPEWPSQSLDINPIELLCGDLKIAVHRRSTSNLTEVERICKKEWEKLPKSRSA</sequence>
<reference evidence="1" key="3">
    <citation type="submission" date="2025-09" db="UniProtKB">
        <authorList>
            <consortium name="Ensembl"/>
        </authorList>
    </citation>
    <scope>IDENTIFICATION</scope>
</reference>
<evidence type="ECO:0000313" key="1">
    <source>
        <dbReference type="Ensembl" id="ENSELUP00000085270.1"/>
    </source>
</evidence>
<reference evidence="1 2" key="1">
    <citation type="submission" date="2020-02" db="EMBL/GenBank/DDBJ databases">
        <title>Esox lucius (northern pike) genome, fEsoLuc1, primary haplotype.</title>
        <authorList>
            <person name="Myers G."/>
            <person name="Karagic N."/>
            <person name="Meyer A."/>
            <person name="Pippel M."/>
            <person name="Reichard M."/>
            <person name="Winkler S."/>
            <person name="Tracey A."/>
            <person name="Sims Y."/>
            <person name="Howe K."/>
            <person name="Rhie A."/>
            <person name="Formenti G."/>
            <person name="Durbin R."/>
            <person name="Fedrigo O."/>
            <person name="Jarvis E.D."/>
        </authorList>
    </citation>
    <scope>NUCLEOTIDE SEQUENCE [LARGE SCALE GENOMIC DNA]</scope>
</reference>
<dbReference type="GO" id="GO:0003676">
    <property type="term" value="F:nucleic acid binding"/>
    <property type="evidence" value="ECO:0007669"/>
    <property type="project" value="InterPro"/>
</dbReference>
<protein>
    <recommendedName>
        <fullName evidence="3">Tc1-like transposase DDE domain-containing protein</fullName>
    </recommendedName>
</protein>
<dbReference type="InterPro" id="IPR036397">
    <property type="entry name" value="RNaseH_sf"/>
</dbReference>
<dbReference type="Proteomes" id="UP000265140">
    <property type="component" value="Chromosome 6"/>
</dbReference>
<proteinExistence type="predicted"/>